<keyword evidence="1" id="KW-0479">Metal-binding</keyword>
<dbReference type="PANTHER" id="PTHR36754:SF2">
    <property type="entry name" value="E3 UBIQUITIN-PROTEIN LIGASE TRIM37"/>
    <property type="match status" value="1"/>
</dbReference>
<evidence type="ECO:0000256" key="2">
    <source>
        <dbReference type="SAM" id="MobiDB-lite"/>
    </source>
</evidence>
<feature type="domain" description="B box-type" evidence="3">
    <location>
        <begin position="63"/>
        <end position="106"/>
    </location>
</feature>
<evidence type="ECO:0000313" key="4">
    <source>
        <dbReference type="EMBL" id="CAD8107817.1"/>
    </source>
</evidence>
<dbReference type="OMA" id="MDSAPKK"/>
<protein>
    <recommendedName>
        <fullName evidence="3">B box-type domain-containing protein</fullName>
    </recommendedName>
</protein>
<dbReference type="GO" id="GO:0005164">
    <property type="term" value="F:tumor necrosis factor receptor binding"/>
    <property type="evidence" value="ECO:0007669"/>
    <property type="project" value="TreeGrafter"/>
</dbReference>
<gene>
    <name evidence="4" type="ORF">PPRIM_AZ9-3.1.T1350023</name>
</gene>
<feature type="region of interest" description="Disordered" evidence="2">
    <location>
        <begin position="1"/>
        <end position="40"/>
    </location>
</feature>
<keyword evidence="1" id="KW-0863">Zinc-finger</keyword>
<name>A0A8S1PX72_PARPR</name>
<dbReference type="PANTHER" id="PTHR36754">
    <property type="entry name" value="E3 UBIQUITIN-PROTEIN LIGASE TRIM37"/>
    <property type="match status" value="1"/>
</dbReference>
<dbReference type="GO" id="GO:0061630">
    <property type="term" value="F:ubiquitin protein ligase activity"/>
    <property type="evidence" value="ECO:0007669"/>
    <property type="project" value="TreeGrafter"/>
</dbReference>
<dbReference type="InterPro" id="IPR053003">
    <property type="entry name" value="TRIM_RBCC_E3_ubiq-ligases"/>
</dbReference>
<dbReference type="InterPro" id="IPR000315">
    <property type="entry name" value="Znf_B-box"/>
</dbReference>
<dbReference type="GO" id="GO:0008270">
    <property type="term" value="F:zinc ion binding"/>
    <property type="evidence" value="ECO:0007669"/>
    <property type="project" value="UniProtKB-KW"/>
</dbReference>
<evidence type="ECO:0000313" key="5">
    <source>
        <dbReference type="Proteomes" id="UP000688137"/>
    </source>
</evidence>
<dbReference type="Pfam" id="PF00643">
    <property type="entry name" value="zf-B_box"/>
    <property type="match status" value="1"/>
</dbReference>
<reference evidence="4" key="1">
    <citation type="submission" date="2021-01" db="EMBL/GenBank/DDBJ databases">
        <authorList>
            <consortium name="Genoscope - CEA"/>
            <person name="William W."/>
        </authorList>
    </citation>
    <scope>NUCLEOTIDE SEQUENCE</scope>
</reference>
<dbReference type="GO" id="GO:0006513">
    <property type="term" value="P:protein monoubiquitination"/>
    <property type="evidence" value="ECO:0007669"/>
    <property type="project" value="TreeGrafter"/>
</dbReference>
<proteinExistence type="predicted"/>
<dbReference type="PROSITE" id="PS50119">
    <property type="entry name" value="ZF_BBOX"/>
    <property type="match status" value="1"/>
</dbReference>
<dbReference type="GO" id="GO:0031625">
    <property type="term" value="F:ubiquitin protein ligase binding"/>
    <property type="evidence" value="ECO:0007669"/>
    <property type="project" value="TreeGrafter"/>
</dbReference>
<dbReference type="GO" id="GO:0016235">
    <property type="term" value="C:aggresome"/>
    <property type="evidence" value="ECO:0007669"/>
    <property type="project" value="TreeGrafter"/>
</dbReference>
<accession>A0A8S1PX72</accession>
<feature type="compositionally biased region" description="Basic residues" evidence="2">
    <location>
        <begin position="1"/>
        <end position="11"/>
    </location>
</feature>
<dbReference type="GO" id="GO:0005778">
    <property type="term" value="C:peroxisomal membrane"/>
    <property type="evidence" value="ECO:0007669"/>
    <property type="project" value="TreeGrafter"/>
</dbReference>
<keyword evidence="1" id="KW-0862">Zinc</keyword>
<dbReference type="GO" id="GO:0070842">
    <property type="term" value="P:aggresome assembly"/>
    <property type="evidence" value="ECO:0007669"/>
    <property type="project" value="TreeGrafter"/>
</dbReference>
<dbReference type="Proteomes" id="UP000688137">
    <property type="component" value="Unassembled WGS sequence"/>
</dbReference>
<evidence type="ECO:0000256" key="1">
    <source>
        <dbReference type="PROSITE-ProRule" id="PRU00024"/>
    </source>
</evidence>
<organism evidence="4 5">
    <name type="scientific">Paramecium primaurelia</name>
    <dbReference type="NCBI Taxonomy" id="5886"/>
    <lineage>
        <taxon>Eukaryota</taxon>
        <taxon>Sar</taxon>
        <taxon>Alveolata</taxon>
        <taxon>Ciliophora</taxon>
        <taxon>Intramacronucleata</taxon>
        <taxon>Oligohymenophorea</taxon>
        <taxon>Peniculida</taxon>
        <taxon>Parameciidae</taxon>
        <taxon>Paramecium</taxon>
    </lineage>
</organism>
<dbReference type="GO" id="GO:0051865">
    <property type="term" value="P:protein autoubiquitination"/>
    <property type="evidence" value="ECO:0007669"/>
    <property type="project" value="TreeGrafter"/>
</dbReference>
<comment type="caution">
    <text evidence="4">The sequence shown here is derived from an EMBL/GenBank/DDBJ whole genome shotgun (WGS) entry which is preliminary data.</text>
</comment>
<dbReference type="AlphaFoldDB" id="A0A8S1PX72"/>
<sequence length="368" mass="43167">MDSAPKKKKSVSSKQDKSQAGSVKSKKQQPPGEILEQQNSQHDIQIDDHPQQADPFISQPPQQQIKVCIHHNLPFQFFCEACEDPICQQCTILGPHNTQLHRINRLSDSFKLRCAKIEESIKANLLGKREQLLAQIHRIEYRIEEIKYVKTIIERDARAEFGGVLERLKQSEGQKLAILSHEISELQRDLDKINEVGSQFYDLKEIPDPCPFLLKSRNIYDQIEYMVAKPFKVQIEVYPYDLPRELTELRLQLQRASAQQQLIEFKNEIIWKLLSEKQIDEEAIKQELERQASEEINEWSKLVDKFSMELRKQQLVCYYCGCKMEKQYVNSICVQNRQEQDYDKVFCNEQPPQNHHGTSRHYFADPIL</sequence>
<evidence type="ECO:0000259" key="3">
    <source>
        <dbReference type="PROSITE" id="PS50119"/>
    </source>
</evidence>
<dbReference type="EMBL" id="CAJJDM010000138">
    <property type="protein sequence ID" value="CAD8107817.1"/>
    <property type="molecule type" value="Genomic_DNA"/>
</dbReference>
<keyword evidence="5" id="KW-1185">Reference proteome</keyword>